<evidence type="ECO:0000256" key="1">
    <source>
        <dbReference type="SAM" id="MobiDB-lite"/>
    </source>
</evidence>
<sequence>MRTTALLIVVAAVLAGCTAAPRQSSLTSSPPEPPAPVTTTVSQLDFPPRPREVPLDGVEPCELLTPDQRVSLSLDNPPSAYVETSFGGAKACTIRSTTSGNVARIALVLVSGADVWLSENAQVDHTVGVIEGFTAITVRTPDVHDVCTVEIDVADGQFVDVMFRDGGNSTAVQQDHLCLGAQRVAEAVMASLLQKR</sequence>
<reference evidence="4" key="1">
    <citation type="submission" date="2016-10" db="EMBL/GenBank/DDBJ databases">
        <authorList>
            <person name="Varghese N."/>
            <person name="Submissions S."/>
        </authorList>
    </citation>
    <scope>NUCLEOTIDE SEQUENCE [LARGE SCALE GENOMIC DNA]</scope>
    <source>
        <strain evidence="4">CGMCC 4.3506</strain>
    </source>
</reference>
<dbReference type="Pfam" id="PF12079">
    <property type="entry name" value="DUF3558"/>
    <property type="match status" value="1"/>
</dbReference>
<evidence type="ECO:0000256" key="2">
    <source>
        <dbReference type="SAM" id="SignalP"/>
    </source>
</evidence>
<gene>
    <name evidence="3" type="ORF">SAMN05216553_104114</name>
</gene>
<accession>A0A1G7PZA5</accession>
<evidence type="ECO:0008006" key="5">
    <source>
        <dbReference type="Google" id="ProtNLM"/>
    </source>
</evidence>
<proteinExistence type="predicted"/>
<dbReference type="Proteomes" id="UP000199623">
    <property type="component" value="Unassembled WGS sequence"/>
</dbReference>
<feature type="region of interest" description="Disordered" evidence="1">
    <location>
        <begin position="22"/>
        <end position="47"/>
    </location>
</feature>
<dbReference type="STRING" id="200378.SAMN05216553_104114"/>
<dbReference type="RefSeq" id="WP_090048062.1">
    <property type="nucleotide sequence ID" value="NZ_FNCC01000004.1"/>
</dbReference>
<dbReference type="EMBL" id="FNCC01000004">
    <property type="protein sequence ID" value="SDF90700.1"/>
    <property type="molecule type" value="Genomic_DNA"/>
</dbReference>
<evidence type="ECO:0000313" key="4">
    <source>
        <dbReference type="Proteomes" id="UP000199623"/>
    </source>
</evidence>
<dbReference type="InterPro" id="IPR024520">
    <property type="entry name" value="DUF3558"/>
</dbReference>
<keyword evidence="2" id="KW-0732">Signal</keyword>
<feature type="signal peptide" evidence="2">
    <location>
        <begin position="1"/>
        <end position="22"/>
    </location>
</feature>
<dbReference type="PROSITE" id="PS51257">
    <property type="entry name" value="PROKAR_LIPOPROTEIN"/>
    <property type="match status" value="1"/>
</dbReference>
<dbReference type="OrthoDB" id="5184069at2"/>
<keyword evidence="4" id="KW-1185">Reference proteome</keyword>
<evidence type="ECO:0000313" key="3">
    <source>
        <dbReference type="EMBL" id="SDF90700.1"/>
    </source>
</evidence>
<protein>
    <recommendedName>
        <fullName evidence="5">DUF3558 domain-containing protein</fullName>
    </recommendedName>
</protein>
<name>A0A1G7PZA5_9PSEU</name>
<dbReference type="AlphaFoldDB" id="A0A1G7PZA5"/>
<organism evidence="3 4">
    <name type="scientific">Lentzea fradiae</name>
    <dbReference type="NCBI Taxonomy" id="200378"/>
    <lineage>
        <taxon>Bacteria</taxon>
        <taxon>Bacillati</taxon>
        <taxon>Actinomycetota</taxon>
        <taxon>Actinomycetes</taxon>
        <taxon>Pseudonocardiales</taxon>
        <taxon>Pseudonocardiaceae</taxon>
        <taxon>Lentzea</taxon>
    </lineage>
</organism>
<feature type="chain" id="PRO_5011683762" description="DUF3558 domain-containing protein" evidence="2">
    <location>
        <begin position="23"/>
        <end position="196"/>
    </location>
</feature>